<protein>
    <submittedName>
        <fullName evidence="7">ATP-binding cassette domain-containing protein</fullName>
    </submittedName>
</protein>
<dbReference type="GO" id="GO:0005524">
    <property type="term" value="F:ATP binding"/>
    <property type="evidence" value="ECO:0007669"/>
    <property type="project" value="UniProtKB-KW"/>
</dbReference>
<evidence type="ECO:0000256" key="5">
    <source>
        <dbReference type="ARBA" id="ARBA00023251"/>
    </source>
</evidence>
<dbReference type="InterPro" id="IPR027417">
    <property type="entry name" value="P-loop_NTPase"/>
</dbReference>
<evidence type="ECO:0000256" key="2">
    <source>
        <dbReference type="ARBA" id="ARBA00022448"/>
    </source>
</evidence>
<dbReference type="InterPro" id="IPR003439">
    <property type="entry name" value="ABC_transporter-like_ATP-bd"/>
</dbReference>
<comment type="caution">
    <text evidence="7">The sequence shown here is derived from an EMBL/GenBank/DDBJ whole genome shotgun (WGS) entry which is preliminary data.</text>
</comment>
<dbReference type="EMBL" id="RQYT01000006">
    <property type="protein sequence ID" value="RRD50444.1"/>
    <property type="molecule type" value="Genomic_DNA"/>
</dbReference>
<evidence type="ECO:0000259" key="6">
    <source>
        <dbReference type="PROSITE" id="PS50893"/>
    </source>
</evidence>
<keyword evidence="4 7" id="KW-0067">ATP-binding</keyword>
<dbReference type="GO" id="GO:0005886">
    <property type="term" value="C:plasma membrane"/>
    <property type="evidence" value="ECO:0007669"/>
    <property type="project" value="UniProtKB-SubCell"/>
</dbReference>
<keyword evidence="2" id="KW-0813">Transport</keyword>
<organism evidence="7 8">
    <name type="scientific">Arachnia propionica</name>
    <dbReference type="NCBI Taxonomy" id="1750"/>
    <lineage>
        <taxon>Bacteria</taxon>
        <taxon>Bacillati</taxon>
        <taxon>Actinomycetota</taxon>
        <taxon>Actinomycetes</taxon>
        <taxon>Propionibacteriales</taxon>
        <taxon>Propionibacteriaceae</taxon>
        <taxon>Arachnia</taxon>
    </lineage>
</organism>
<dbReference type="GO" id="GO:0016887">
    <property type="term" value="F:ATP hydrolysis activity"/>
    <property type="evidence" value="ECO:0007669"/>
    <property type="project" value="InterPro"/>
</dbReference>
<dbReference type="OrthoDB" id="9804819at2"/>
<keyword evidence="5" id="KW-0046">Antibiotic resistance</keyword>
<dbReference type="GO" id="GO:0046677">
    <property type="term" value="P:response to antibiotic"/>
    <property type="evidence" value="ECO:0007669"/>
    <property type="project" value="UniProtKB-KW"/>
</dbReference>
<dbReference type="Proteomes" id="UP000280935">
    <property type="component" value="Unassembled WGS sequence"/>
</dbReference>
<evidence type="ECO:0000313" key="8">
    <source>
        <dbReference type="Proteomes" id="UP000280935"/>
    </source>
</evidence>
<dbReference type="PROSITE" id="PS50893">
    <property type="entry name" value="ABC_TRANSPORTER_2"/>
    <property type="match status" value="1"/>
</dbReference>
<dbReference type="PANTHER" id="PTHR42711">
    <property type="entry name" value="ABC TRANSPORTER ATP-BINDING PROTEIN"/>
    <property type="match status" value="1"/>
</dbReference>
<dbReference type="InterPro" id="IPR050763">
    <property type="entry name" value="ABC_transporter_ATP-binding"/>
</dbReference>
<feature type="domain" description="ABC transporter" evidence="6">
    <location>
        <begin position="74"/>
        <end position="310"/>
    </location>
</feature>
<dbReference type="AlphaFoldDB" id="A0A3P1WUZ6"/>
<dbReference type="Gene3D" id="3.40.50.300">
    <property type="entry name" value="P-loop containing nucleotide triphosphate hydrolases"/>
    <property type="match status" value="1"/>
</dbReference>
<evidence type="ECO:0000256" key="4">
    <source>
        <dbReference type="ARBA" id="ARBA00022840"/>
    </source>
</evidence>
<dbReference type="Pfam" id="PF00005">
    <property type="entry name" value="ABC_tran"/>
    <property type="match status" value="1"/>
</dbReference>
<dbReference type="InterPro" id="IPR003593">
    <property type="entry name" value="AAA+_ATPase"/>
</dbReference>
<name>A0A3P1WUZ6_9ACTN</name>
<accession>A0A3P1WUZ6</accession>
<comment type="subcellular location">
    <subcellularLocation>
        <location evidence="1">Cell membrane</location>
        <topology evidence="1">Peripheral membrane protein</topology>
    </subcellularLocation>
</comment>
<gene>
    <name evidence="7" type="ORF">EII35_04650</name>
</gene>
<proteinExistence type="predicted"/>
<dbReference type="PANTHER" id="PTHR42711:SF1">
    <property type="entry name" value="ABC-TRANSPORT PROTEIN, ATP-BINDING COMPONENT"/>
    <property type="match status" value="1"/>
</dbReference>
<dbReference type="SMART" id="SM00382">
    <property type="entry name" value="AAA"/>
    <property type="match status" value="1"/>
</dbReference>
<keyword evidence="3" id="KW-0547">Nucleotide-binding</keyword>
<evidence type="ECO:0000313" key="7">
    <source>
        <dbReference type="EMBL" id="RRD50444.1"/>
    </source>
</evidence>
<reference evidence="7 8" key="1">
    <citation type="submission" date="2018-11" db="EMBL/GenBank/DDBJ databases">
        <title>Genomes From Bacteria Associated with the Canine Oral Cavity: a Test Case for Automated Genome-Based Taxonomic Assignment.</title>
        <authorList>
            <person name="Coil D.A."/>
            <person name="Jospin G."/>
            <person name="Darling A.E."/>
            <person name="Wallis C."/>
            <person name="Davis I.J."/>
            <person name="Harris S."/>
            <person name="Eisen J.A."/>
            <person name="Holcombe L.J."/>
            <person name="O'Flynn C."/>
        </authorList>
    </citation>
    <scope>NUCLEOTIDE SEQUENCE [LARGE SCALE GENOMIC DNA]</scope>
    <source>
        <strain evidence="7 8">OH2822_COT-296</strain>
    </source>
</reference>
<sequence>MSRVRRFHGLGTLESHRRARSSCTFLDIAFSSHHRGRFRAKSWASAFPYAGPVTPLIHVQQLRKEFVRPAEFHGRFASIRRLFSRRRVTKVAVEDVSFDIDAGELVGYLGSNGAGKSTTIKMLTGILVPTSGQVTVAGRTPWRDRRAVAASMGAVFGQRSQLWYDLPLRDSFEVIRDLYGVSEGDYRRRLGMFTELLDMADFLDTPVRFLSLGQRMRGDLTAALLHQPKVVYLDEPTVGLDVVAKRRIREFIAEINRELGTTLLLTTHDMDDVEALCPRVIMIDQGRVLFDGSLTRLRSRWVKERTLTVTPAPGVDPARIRIPEATTSVVDGAAVLSHDPAVVTTPQLIAAVTSRWEVADLTVGEASLSDVVARIYAERRA</sequence>
<dbReference type="SUPFAM" id="SSF52540">
    <property type="entry name" value="P-loop containing nucleoside triphosphate hydrolases"/>
    <property type="match status" value="1"/>
</dbReference>
<evidence type="ECO:0000256" key="1">
    <source>
        <dbReference type="ARBA" id="ARBA00004202"/>
    </source>
</evidence>
<evidence type="ECO:0000256" key="3">
    <source>
        <dbReference type="ARBA" id="ARBA00022741"/>
    </source>
</evidence>